<dbReference type="SUPFAM" id="SSF46689">
    <property type="entry name" value="Homeodomain-like"/>
    <property type="match status" value="1"/>
</dbReference>
<dbReference type="Gene3D" id="1.10.10.60">
    <property type="entry name" value="Homeodomain-like"/>
    <property type="match status" value="1"/>
</dbReference>
<feature type="domain" description="HTH tetR-type" evidence="5">
    <location>
        <begin position="9"/>
        <end position="69"/>
    </location>
</feature>
<dbReference type="EMBL" id="RQXU01000008">
    <property type="protein sequence ID" value="RRH87574.1"/>
    <property type="molecule type" value="Genomic_DNA"/>
</dbReference>
<keyword evidence="2 4" id="KW-0238">DNA-binding</keyword>
<dbReference type="Pfam" id="PF00440">
    <property type="entry name" value="TetR_N"/>
    <property type="match status" value="1"/>
</dbReference>
<dbReference type="PROSITE" id="PS50977">
    <property type="entry name" value="HTH_TETR_2"/>
    <property type="match status" value="1"/>
</dbReference>
<proteinExistence type="predicted"/>
<evidence type="ECO:0000256" key="4">
    <source>
        <dbReference type="PROSITE-ProRule" id="PRU00335"/>
    </source>
</evidence>
<name>A0A3P3EMC9_9BURK</name>
<comment type="caution">
    <text evidence="6">The sequence shown here is derived from an EMBL/GenBank/DDBJ whole genome shotgun (WGS) entry which is preliminary data.</text>
</comment>
<keyword evidence="1" id="KW-0805">Transcription regulation</keyword>
<feature type="DNA-binding region" description="H-T-H motif" evidence="4">
    <location>
        <begin position="32"/>
        <end position="51"/>
    </location>
</feature>
<evidence type="ECO:0000256" key="3">
    <source>
        <dbReference type="ARBA" id="ARBA00023163"/>
    </source>
</evidence>
<sequence length="196" mass="21199">MRYPANHKEETRKKLLANARAIAKKGGFGATGVDELMASIGLSGGAFYGHFPSKEALFAELLEHEISNSTDMLAGDRDSPPDHVAKRLRSYLSSYHALHPETGCVLPALGPEIARAGPEVRAAVEEGLKRLQKSWSSRIGDPDAAWALIAQCVGALVLSRAVESERTRKEILASSRRFIDQTHALDETPAKPSKAS</sequence>
<accession>A0A3P3EMC9</accession>
<dbReference type="Gene3D" id="1.10.357.10">
    <property type="entry name" value="Tetracycline Repressor, domain 2"/>
    <property type="match status" value="1"/>
</dbReference>
<evidence type="ECO:0000313" key="6">
    <source>
        <dbReference type="EMBL" id="RRH87574.1"/>
    </source>
</evidence>
<dbReference type="RefSeq" id="WP_124959348.1">
    <property type="nucleotide sequence ID" value="NZ_RQXU01000008.1"/>
</dbReference>
<dbReference type="SUPFAM" id="SSF48498">
    <property type="entry name" value="Tetracyclin repressor-like, C-terminal domain"/>
    <property type="match status" value="1"/>
</dbReference>
<dbReference type="InterPro" id="IPR036271">
    <property type="entry name" value="Tet_transcr_reg_TetR-rel_C_sf"/>
</dbReference>
<reference evidence="6 7" key="1">
    <citation type="submission" date="2018-11" db="EMBL/GenBank/DDBJ databases">
        <title>The genome of Variovorax sp T529.</title>
        <authorList>
            <person name="Gao J."/>
        </authorList>
    </citation>
    <scope>NUCLEOTIDE SEQUENCE [LARGE SCALE GENOMIC DNA]</scope>
    <source>
        <strain evidence="6 7">T529</strain>
    </source>
</reference>
<dbReference type="InterPro" id="IPR009057">
    <property type="entry name" value="Homeodomain-like_sf"/>
</dbReference>
<dbReference type="GO" id="GO:0003677">
    <property type="term" value="F:DNA binding"/>
    <property type="evidence" value="ECO:0007669"/>
    <property type="project" value="UniProtKB-UniRule"/>
</dbReference>
<protein>
    <submittedName>
        <fullName evidence="6">TetR/AcrR family transcriptional regulator</fullName>
    </submittedName>
</protein>
<dbReference type="InterPro" id="IPR001647">
    <property type="entry name" value="HTH_TetR"/>
</dbReference>
<evidence type="ECO:0000256" key="1">
    <source>
        <dbReference type="ARBA" id="ARBA00023015"/>
    </source>
</evidence>
<dbReference type="Proteomes" id="UP000271590">
    <property type="component" value="Unassembled WGS sequence"/>
</dbReference>
<gene>
    <name evidence="6" type="ORF">EH244_16090</name>
</gene>
<dbReference type="AlphaFoldDB" id="A0A3P3EMC9"/>
<dbReference type="PANTHER" id="PTHR47506:SF7">
    <property type="entry name" value="TRANSCRIPTIONAL REGULATORY PROTEIN"/>
    <property type="match status" value="1"/>
</dbReference>
<evidence type="ECO:0000256" key="2">
    <source>
        <dbReference type="ARBA" id="ARBA00023125"/>
    </source>
</evidence>
<keyword evidence="3" id="KW-0804">Transcription</keyword>
<organism evidence="6 7">
    <name type="scientific">Variovorax beijingensis</name>
    <dbReference type="NCBI Taxonomy" id="2496117"/>
    <lineage>
        <taxon>Bacteria</taxon>
        <taxon>Pseudomonadati</taxon>
        <taxon>Pseudomonadota</taxon>
        <taxon>Betaproteobacteria</taxon>
        <taxon>Burkholderiales</taxon>
        <taxon>Comamonadaceae</taxon>
        <taxon>Variovorax</taxon>
    </lineage>
</organism>
<evidence type="ECO:0000259" key="5">
    <source>
        <dbReference type="PROSITE" id="PS50977"/>
    </source>
</evidence>
<evidence type="ECO:0000313" key="7">
    <source>
        <dbReference type="Proteomes" id="UP000271590"/>
    </source>
</evidence>
<dbReference type="PRINTS" id="PR00455">
    <property type="entry name" value="HTHTETR"/>
</dbReference>
<dbReference type="PANTHER" id="PTHR47506">
    <property type="entry name" value="TRANSCRIPTIONAL REGULATORY PROTEIN"/>
    <property type="match status" value="1"/>
</dbReference>